<gene>
    <name evidence="2" type="ORF">D3871_07840</name>
</gene>
<reference evidence="3" key="1">
    <citation type="submission" date="2018-09" db="EMBL/GenBank/DDBJ databases">
        <authorList>
            <person name="Zhu H."/>
        </authorList>
    </citation>
    <scope>NUCLEOTIDE SEQUENCE [LARGE SCALE GENOMIC DNA]</scope>
    <source>
        <strain evidence="3">K1R23-30</strain>
    </source>
</reference>
<dbReference type="GO" id="GO:0005737">
    <property type="term" value="C:cytoplasm"/>
    <property type="evidence" value="ECO:0007669"/>
    <property type="project" value="UniProtKB-ARBA"/>
</dbReference>
<dbReference type="PANTHER" id="PTHR13343">
    <property type="entry name" value="CREG1 PROTEIN"/>
    <property type="match status" value="1"/>
</dbReference>
<dbReference type="EMBL" id="QYUO01000001">
    <property type="protein sequence ID" value="RJF98426.1"/>
    <property type="molecule type" value="Genomic_DNA"/>
</dbReference>
<dbReference type="AlphaFoldDB" id="A0A3A3FQV2"/>
<dbReference type="Proteomes" id="UP000265955">
    <property type="component" value="Unassembled WGS sequence"/>
</dbReference>
<accession>A0A3A3FQV2</accession>
<dbReference type="SUPFAM" id="SSF50475">
    <property type="entry name" value="FMN-binding split barrel"/>
    <property type="match status" value="1"/>
</dbReference>
<sequence>MKPDLETALHLMHSLPSGTLATHSLQLPGYPFPSALPFAPDERHCPVFLLSSLAEHTKNLLADQRAGFLVADASEKHVLENPRMTITGNIAYAEATHELQSRFLRYLPEAEQYMALPDFAFYRLVPEKLRYIGGFAQMGWLEQADWEEIEVLPLQEEADLIQDLLGDLPPGVRLLGLDRYGMDMERHGRRERQRFPAILHSTDQIAATTRRLLAAL</sequence>
<evidence type="ECO:0000313" key="2">
    <source>
        <dbReference type="EMBL" id="RJF98426.1"/>
    </source>
</evidence>
<protein>
    <submittedName>
        <fullName evidence="2">Pyridoxamine 5'-phosphate oxidase</fullName>
    </submittedName>
</protein>
<evidence type="ECO:0000313" key="3">
    <source>
        <dbReference type="Proteomes" id="UP000265955"/>
    </source>
</evidence>
<evidence type="ECO:0000259" key="1">
    <source>
        <dbReference type="Pfam" id="PF13883"/>
    </source>
</evidence>
<dbReference type="Pfam" id="PF13883">
    <property type="entry name" value="CREG_beta-barrel"/>
    <property type="match status" value="1"/>
</dbReference>
<name>A0A3A3FQV2_9BURK</name>
<dbReference type="InterPro" id="IPR055343">
    <property type="entry name" value="CREG_beta-barrel"/>
</dbReference>
<dbReference type="InterPro" id="IPR012349">
    <property type="entry name" value="Split_barrel_FMN-bd"/>
</dbReference>
<dbReference type="RefSeq" id="WP_119768378.1">
    <property type="nucleotide sequence ID" value="NZ_QYUO01000001.1"/>
</dbReference>
<organism evidence="2 3">
    <name type="scientific">Noviherbaspirillum saxi</name>
    <dbReference type="NCBI Taxonomy" id="2320863"/>
    <lineage>
        <taxon>Bacteria</taxon>
        <taxon>Pseudomonadati</taxon>
        <taxon>Pseudomonadota</taxon>
        <taxon>Betaproteobacteria</taxon>
        <taxon>Burkholderiales</taxon>
        <taxon>Oxalobacteraceae</taxon>
        <taxon>Noviherbaspirillum</taxon>
    </lineage>
</organism>
<keyword evidence="3" id="KW-1185">Reference proteome</keyword>
<dbReference type="OrthoDB" id="9776211at2"/>
<feature type="domain" description="CREG-like beta-barrel" evidence="1">
    <location>
        <begin position="7"/>
        <end position="146"/>
    </location>
</feature>
<comment type="caution">
    <text evidence="2">The sequence shown here is derived from an EMBL/GenBank/DDBJ whole genome shotgun (WGS) entry which is preliminary data.</text>
</comment>
<proteinExistence type="predicted"/>
<dbReference type="PANTHER" id="PTHR13343:SF24">
    <property type="entry name" value="OS07G0573800 PROTEIN"/>
    <property type="match status" value="1"/>
</dbReference>
<dbReference type="Gene3D" id="2.30.110.10">
    <property type="entry name" value="Electron Transport, Fmn-binding Protein, Chain A"/>
    <property type="match status" value="1"/>
</dbReference>